<feature type="compositionally biased region" description="Polar residues" evidence="1">
    <location>
        <begin position="788"/>
        <end position="797"/>
    </location>
</feature>
<dbReference type="OrthoDB" id="6747212at2759"/>
<sequence>MDDLNLMEFNSPTPSVKTMDSEAINTNISPGNNPFDSLTQHTNDLSVSNQDNVFIKQLPPECIEDFFNINIQNSGKESLAILKDLDISLGKESLGILKLEALNASFNADNSNVPNIWLSTTEDQSVNYSNNPLNTAFLYSVNNRKPSVLSNNSCCTNPSFNSASLEASEPSNILSCSGSKTFDVFSKSEDLLNEAFLTAAMSKLTVNDNGLNVEGLVNKRTCSVVEKGNKLDIPKESGLTRGCWSVPEFDVKHESSLEKQSDHEDVEEESDDELFNNSVFIEANFLASKIADGSILDEDFSVEDLLDSTDPPDFKILDEFEDDNVEIKTDIQTVFKVIDKMLPPQKVPSLKPESNETDSLLDNNKENVDRSQKDCNNSNRGYESKDSYKSLAYSKNESYSQKSTTSQGNSSNGSLKSRNANELLQNLSVIINNDGRDLKQKLEGQQLLCDLASILCSDSSKVSSTKLEHSEDSGHSSIEQEEHQNEQELPICYQVLDLTTTASKSNDNEQALDLSMKSKDIQNCNKRSSQSFSFPSSRQSSAKLPANIKTGPSIKSSTSLDSKRDHSTNNEFNKLKPKRVEQKTNGTRKGPLKAVIPLGNMAKCKSLANKTQSMDSTPPKIQKSSTLFKTKKTSTPIAEPPIKPMAQSTPDNKFQPELDTKPISCSSQLRKRKFYCPISPLVRPPSLGNMSTDSELNKTNHSNHSGSAPNLSNVSDNSKKNANRNSLIPSPKPIYRRHSATELKVPNSDNYSKLKRSYSIGKEMRPPRSSLSSSSTKGSASNLLKKQSVLQEKNSGVVSKIRSSFLGKGRKSTTNNKENIR</sequence>
<organism evidence="2 3">
    <name type="scientific">Ignelater luminosus</name>
    <name type="common">Cucubano</name>
    <name type="synonym">Pyrophorus luminosus</name>
    <dbReference type="NCBI Taxonomy" id="2038154"/>
    <lineage>
        <taxon>Eukaryota</taxon>
        <taxon>Metazoa</taxon>
        <taxon>Ecdysozoa</taxon>
        <taxon>Arthropoda</taxon>
        <taxon>Hexapoda</taxon>
        <taxon>Insecta</taxon>
        <taxon>Pterygota</taxon>
        <taxon>Neoptera</taxon>
        <taxon>Endopterygota</taxon>
        <taxon>Coleoptera</taxon>
        <taxon>Polyphaga</taxon>
        <taxon>Elateriformia</taxon>
        <taxon>Elateroidea</taxon>
        <taxon>Elateridae</taxon>
        <taxon>Agrypninae</taxon>
        <taxon>Pyrophorini</taxon>
        <taxon>Ignelater</taxon>
    </lineage>
</organism>
<feature type="compositionally biased region" description="Low complexity" evidence="1">
    <location>
        <begin position="400"/>
        <end position="414"/>
    </location>
</feature>
<keyword evidence="3" id="KW-1185">Reference proteome</keyword>
<feature type="region of interest" description="Disordered" evidence="1">
    <location>
        <begin position="525"/>
        <end position="592"/>
    </location>
</feature>
<evidence type="ECO:0000313" key="3">
    <source>
        <dbReference type="Proteomes" id="UP000801492"/>
    </source>
</evidence>
<reference evidence="2" key="1">
    <citation type="submission" date="2019-08" db="EMBL/GenBank/DDBJ databases">
        <title>The genome of the North American firefly Photinus pyralis.</title>
        <authorList>
            <consortium name="Photinus pyralis genome working group"/>
            <person name="Fallon T.R."/>
            <person name="Sander Lower S.E."/>
            <person name="Weng J.-K."/>
        </authorList>
    </citation>
    <scope>NUCLEOTIDE SEQUENCE</scope>
    <source>
        <strain evidence="2">TRF0915ILg1</strain>
        <tissue evidence="2">Whole body</tissue>
    </source>
</reference>
<feature type="compositionally biased region" description="Polar residues" evidence="1">
    <location>
        <begin position="688"/>
        <end position="716"/>
    </location>
</feature>
<feature type="compositionally biased region" description="Basic and acidic residues" evidence="1">
    <location>
        <begin position="363"/>
        <end position="373"/>
    </location>
</feature>
<feature type="region of interest" description="Disordered" evidence="1">
    <location>
        <begin position="344"/>
        <end position="417"/>
    </location>
</feature>
<feature type="region of interest" description="Disordered" evidence="1">
    <location>
        <begin position="678"/>
        <end position="821"/>
    </location>
</feature>
<feature type="region of interest" description="Disordered" evidence="1">
    <location>
        <begin position="465"/>
        <end position="486"/>
    </location>
</feature>
<evidence type="ECO:0000313" key="2">
    <source>
        <dbReference type="EMBL" id="KAF2905446.1"/>
    </source>
</evidence>
<feature type="compositionally biased region" description="Basic and acidic residues" evidence="1">
    <location>
        <begin position="466"/>
        <end position="486"/>
    </location>
</feature>
<evidence type="ECO:0000256" key="1">
    <source>
        <dbReference type="SAM" id="MobiDB-lite"/>
    </source>
</evidence>
<name>A0A8K0GMV0_IGNLU</name>
<proteinExistence type="predicted"/>
<accession>A0A8K0GMV0</accession>
<feature type="compositionally biased region" description="Polar residues" evidence="1">
    <location>
        <begin position="812"/>
        <end position="821"/>
    </location>
</feature>
<protein>
    <submittedName>
        <fullName evidence="2">Uncharacterized protein</fullName>
    </submittedName>
</protein>
<dbReference type="AlphaFoldDB" id="A0A8K0GMV0"/>
<feature type="compositionally biased region" description="Low complexity" evidence="1">
    <location>
        <begin position="527"/>
        <end position="541"/>
    </location>
</feature>
<gene>
    <name evidence="2" type="ORF">ILUMI_00730</name>
</gene>
<dbReference type="Proteomes" id="UP000801492">
    <property type="component" value="Unassembled WGS sequence"/>
</dbReference>
<dbReference type="EMBL" id="VTPC01000533">
    <property type="protein sequence ID" value="KAF2905446.1"/>
    <property type="molecule type" value="Genomic_DNA"/>
</dbReference>
<feature type="compositionally biased region" description="Low complexity" evidence="1">
    <location>
        <begin position="769"/>
        <end position="784"/>
    </location>
</feature>
<comment type="caution">
    <text evidence="2">The sequence shown here is derived from an EMBL/GenBank/DDBJ whole genome shotgun (WGS) entry which is preliminary data.</text>
</comment>
<feature type="region of interest" description="Disordered" evidence="1">
    <location>
        <begin position="610"/>
        <end position="663"/>
    </location>
</feature>